<name>A0A5C6M5Z5_9PLAN</name>
<reference evidence="2 3" key="1">
    <citation type="submission" date="2019-08" db="EMBL/GenBank/DDBJ databases">
        <title>100 year-old enigma solved: identification of Planctomyces bekefii, the type genus and species of the phylum Planctomycetes.</title>
        <authorList>
            <person name="Svetlana D.N."/>
            <person name="Overmann J."/>
        </authorList>
    </citation>
    <scope>NUCLEOTIDE SEQUENCE [LARGE SCALE GENOMIC DNA]</scope>
    <source>
        <strain evidence="2">Phe10_nw2017</strain>
    </source>
</reference>
<sequence length="21" mass="2133">MELKIAKGVSKGEGPVMSVAT</sequence>
<evidence type="ECO:0000313" key="3">
    <source>
        <dbReference type="Proteomes" id="UP000321083"/>
    </source>
</evidence>
<feature type="non-terminal residue" evidence="2">
    <location>
        <position position="21"/>
    </location>
</feature>
<reference evidence="2 3" key="2">
    <citation type="submission" date="2019-08" db="EMBL/GenBank/DDBJ databases">
        <authorList>
            <person name="Henke P."/>
        </authorList>
    </citation>
    <scope>NUCLEOTIDE SEQUENCE [LARGE SCALE GENOMIC DNA]</scope>
    <source>
        <strain evidence="2">Phe10_nw2017</strain>
    </source>
</reference>
<proteinExistence type="predicted"/>
<dbReference type="EMBL" id="SRHE01000218">
    <property type="protein sequence ID" value="TWW09637.1"/>
    <property type="molecule type" value="Genomic_DNA"/>
</dbReference>
<evidence type="ECO:0000256" key="1">
    <source>
        <dbReference type="SAM" id="MobiDB-lite"/>
    </source>
</evidence>
<gene>
    <name evidence="2" type="ORF">E3A20_12290</name>
</gene>
<dbReference type="Proteomes" id="UP000321083">
    <property type="component" value="Unassembled WGS sequence"/>
</dbReference>
<keyword evidence="3" id="KW-1185">Reference proteome</keyword>
<evidence type="ECO:0000313" key="2">
    <source>
        <dbReference type="EMBL" id="TWW09637.1"/>
    </source>
</evidence>
<dbReference type="AlphaFoldDB" id="A0A5C6M5Z5"/>
<feature type="region of interest" description="Disordered" evidence="1">
    <location>
        <begin position="1"/>
        <end position="21"/>
    </location>
</feature>
<organism evidence="2 3">
    <name type="scientific">Planctomyces bekefii</name>
    <dbReference type="NCBI Taxonomy" id="1653850"/>
    <lineage>
        <taxon>Bacteria</taxon>
        <taxon>Pseudomonadati</taxon>
        <taxon>Planctomycetota</taxon>
        <taxon>Planctomycetia</taxon>
        <taxon>Planctomycetales</taxon>
        <taxon>Planctomycetaceae</taxon>
        <taxon>Planctomyces</taxon>
    </lineage>
</organism>
<protein>
    <submittedName>
        <fullName evidence="2">Uncharacterized protein</fullName>
    </submittedName>
</protein>
<accession>A0A5C6M5Z5</accession>
<comment type="caution">
    <text evidence="2">The sequence shown here is derived from an EMBL/GenBank/DDBJ whole genome shotgun (WGS) entry which is preliminary data.</text>
</comment>